<feature type="region of interest" description="Disordered" evidence="1">
    <location>
        <begin position="1"/>
        <end position="32"/>
    </location>
</feature>
<name>A0ABN1VXD0_9ACTN</name>
<feature type="compositionally biased region" description="Acidic residues" evidence="1">
    <location>
        <begin position="1"/>
        <end position="10"/>
    </location>
</feature>
<evidence type="ECO:0000313" key="3">
    <source>
        <dbReference type="Proteomes" id="UP001500037"/>
    </source>
</evidence>
<keyword evidence="3" id="KW-1185">Reference proteome</keyword>
<feature type="compositionally biased region" description="Low complexity" evidence="1">
    <location>
        <begin position="20"/>
        <end position="30"/>
    </location>
</feature>
<evidence type="ECO:0000313" key="2">
    <source>
        <dbReference type="EMBL" id="GAA1223580.1"/>
    </source>
</evidence>
<dbReference type="RefSeq" id="WP_344440110.1">
    <property type="nucleotide sequence ID" value="NZ_BAAALF010000012.1"/>
</dbReference>
<dbReference type="Proteomes" id="UP001500037">
    <property type="component" value="Unassembled WGS sequence"/>
</dbReference>
<sequence>MTDQLDDYWDGDFTLRQDTGPPAADVDPAPGVDPVPVLPIERLAAPEITVRGRNLAVLLAPVYRALTS</sequence>
<comment type="caution">
    <text evidence="2">The sequence shown here is derived from an EMBL/GenBank/DDBJ whole genome shotgun (WGS) entry which is preliminary data.</text>
</comment>
<accession>A0ABN1VXD0</accession>
<proteinExistence type="predicted"/>
<dbReference type="EMBL" id="BAAALF010000012">
    <property type="protein sequence ID" value="GAA1223580.1"/>
    <property type="molecule type" value="Genomic_DNA"/>
</dbReference>
<protein>
    <submittedName>
        <fullName evidence="2">Uncharacterized protein</fullName>
    </submittedName>
</protein>
<organism evidence="2 3">
    <name type="scientific">Kitasatospora nipponensis</name>
    <dbReference type="NCBI Taxonomy" id="258049"/>
    <lineage>
        <taxon>Bacteria</taxon>
        <taxon>Bacillati</taxon>
        <taxon>Actinomycetota</taxon>
        <taxon>Actinomycetes</taxon>
        <taxon>Kitasatosporales</taxon>
        <taxon>Streptomycetaceae</taxon>
        <taxon>Kitasatospora</taxon>
    </lineage>
</organism>
<reference evidence="2 3" key="1">
    <citation type="journal article" date="2019" name="Int. J. Syst. Evol. Microbiol.">
        <title>The Global Catalogue of Microorganisms (GCM) 10K type strain sequencing project: providing services to taxonomists for standard genome sequencing and annotation.</title>
        <authorList>
            <consortium name="The Broad Institute Genomics Platform"/>
            <consortium name="The Broad Institute Genome Sequencing Center for Infectious Disease"/>
            <person name="Wu L."/>
            <person name="Ma J."/>
        </authorList>
    </citation>
    <scope>NUCLEOTIDE SEQUENCE [LARGE SCALE GENOMIC DNA]</scope>
    <source>
        <strain evidence="2 3">JCM 13004</strain>
    </source>
</reference>
<evidence type="ECO:0000256" key="1">
    <source>
        <dbReference type="SAM" id="MobiDB-lite"/>
    </source>
</evidence>
<gene>
    <name evidence="2" type="ORF">GCM10009665_12330</name>
</gene>